<comment type="similarity">
    <text evidence="2 15">Belongs to the lipoxygenase family.</text>
</comment>
<dbReference type="InterPro" id="IPR000907">
    <property type="entry name" value="LipOase"/>
</dbReference>
<dbReference type="GO" id="GO:0031408">
    <property type="term" value="P:oxylipin biosynthetic process"/>
    <property type="evidence" value="ECO:0007669"/>
    <property type="project" value="UniProtKB-KW"/>
</dbReference>
<dbReference type="InterPro" id="IPR027433">
    <property type="entry name" value="Lipoxygenase_dom_3"/>
</dbReference>
<proteinExistence type="inferred from homology"/>
<dbReference type="PROSITE" id="PS00081">
    <property type="entry name" value="LIPOXYGENASE_2"/>
    <property type="match status" value="1"/>
</dbReference>
<reference evidence="16" key="1">
    <citation type="journal article" date="2013" name="Nature">
        <title>Draft genome of the wheat A-genome progenitor Triticum urartu.</title>
        <authorList>
            <person name="Ling H.Q."/>
            <person name="Zhao S."/>
            <person name="Liu D."/>
            <person name="Wang J."/>
            <person name="Sun H."/>
            <person name="Zhang C."/>
            <person name="Fan H."/>
            <person name="Li D."/>
            <person name="Dong L."/>
            <person name="Tao Y."/>
            <person name="Gao C."/>
            <person name="Wu H."/>
            <person name="Li Y."/>
            <person name="Cui Y."/>
            <person name="Guo X."/>
            <person name="Zheng S."/>
            <person name="Wang B."/>
            <person name="Yu K."/>
            <person name="Liang Q."/>
            <person name="Yang W."/>
            <person name="Lou X."/>
            <person name="Chen J."/>
            <person name="Feng M."/>
            <person name="Jian J."/>
            <person name="Zhang X."/>
            <person name="Luo G."/>
            <person name="Jiang Y."/>
            <person name="Liu J."/>
            <person name="Wang Z."/>
            <person name="Sha Y."/>
            <person name="Zhang B."/>
            <person name="Wu H."/>
            <person name="Tang D."/>
            <person name="Shen Q."/>
            <person name="Xue P."/>
            <person name="Zou S."/>
            <person name="Wang X."/>
            <person name="Liu X."/>
            <person name="Wang F."/>
            <person name="Yang Y."/>
            <person name="An X."/>
            <person name="Dong Z."/>
            <person name="Zhang K."/>
            <person name="Zhang X."/>
            <person name="Luo M.C."/>
            <person name="Dvorak J."/>
            <person name="Tong Y."/>
            <person name="Wang J."/>
            <person name="Yang H."/>
            <person name="Li Z."/>
            <person name="Wang D."/>
            <person name="Zhang A."/>
            <person name="Wang J."/>
        </authorList>
    </citation>
    <scope>NUCLEOTIDE SEQUENCE</scope>
</reference>
<comment type="cofactor">
    <cofactor evidence="1 15">
        <name>Fe cation</name>
        <dbReference type="ChEBI" id="CHEBI:24875"/>
    </cofactor>
</comment>
<evidence type="ECO:0000256" key="12">
    <source>
        <dbReference type="ARBA" id="ARBA00036508"/>
    </source>
</evidence>
<dbReference type="SMART" id="SM00308">
    <property type="entry name" value="LH2"/>
    <property type="match status" value="1"/>
</dbReference>
<evidence type="ECO:0000256" key="3">
    <source>
        <dbReference type="ARBA" id="ARBA00022516"/>
    </source>
</evidence>
<comment type="catalytic activity">
    <reaction evidence="12">
        <text>(9Z,12Z)-octadecadienoate + O2 = (9S)-hydroperoxy-(10E,12Z)-octadecadienoate</text>
        <dbReference type="Rhea" id="RHEA:30291"/>
        <dbReference type="ChEBI" id="CHEBI:15379"/>
        <dbReference type="ChEBI" id="CHEBI:30245"/>
        <dbReference type="ChEBI" id="CHEBI:60955"/>
        <dbReference type="EC" id="1.13.11.58"/>
    </reaction>
</comment>
<dbReference type="PROSITE" id="PS00711">
    <property type="entry name" value="LIPOXYGENASE_1"/>
    <property type="match status" value="1"/>
</dbReference>
<dbReference type="FunFam" id="4.10.372.10:FF:000001">
    <property type="entry name" value="Lipoxygenase"/>
    <property type="match status" value="1"/>
</dbReference>
<gene>
    <name evidence="16" type="ORF">TRIUR3_01362</name>
</gene>
<evidence type="ECO:0000256" key="4">
    <source>
        <dbReference type="ARBA" id="ARBA00022723"/>
    </source>
</evidence>
<dbReference type="PANTHER" id="PTHR11771">
    <property type="entry name" value="LIPOXYGENASE"/>
    <property type="match status" value="1"/>
</dbReference>
<keyword evidence="8 15" id="KW-0560">Oxidoreductase</keyword>
<dbReference type="OMA" id="GQRENPH"/>
<dbReference type="AlphaFoldDB" id="M8AUY3"/>
<dbReference type="Gene3D" id="1.20.245.10">
    <property type="entry name" value="Lipoxygenase-1, Domain 5"/>
    <property type="match status" value="1"/>
</dbReference>
<evidence type="ECO:0000256" key="13">
    <source>
        <dbReference type="ARBA" id="ARBA00039006"/>
    </source>
</evidence>
<keyword evidence="4 15" id="KW-0479">Metal-binding</keyword>
<dbReference type="InterPro" id="IPR036392">
    <property type="entry name" value="PLAT/LH2_dom_sf"/>
</dbReference>
<name>M8AUY3_TRIUA</name>
<dbReference type="SUPFAM" id="SSF48484">
    <property type="entry name" value="Lipoxigenase"/>
    <property type="match status" value="1"/>
</dbReference>
<evidence type="ECO:0000256" key="2">
    <source>
        <dbReference type="ARBA" id="ARBA00009419"/>
    </source>
</evidence>
<evidence type="ECO:0000256" key="15">
    <source>
        <dbReference type="RuleBase" id="RU003974"/>
    </source>
</evidence>
<dbReference type="Gene3D" id="3.10.450.60">
    <property type="match status" value="1"/>
</dbReference>
<dbReference type="InterPro" id="IPR020833">
    <property type="entry name" value="LipOase_Fe_BS"/>
</dbReference>
<evidence type="ECO:0000256" key="6">
    <source>
        <dbReference type="ARBA" id="ARBA00022832"/>
    </source>
</evidence>
<evidence type="ECO:0000256" key="1">
    <source>
        <dbReference type="ARBA" id="ARBA00001962"/>
    </source>
</evidence>
<dbReference type="FunFam" id="1.20.245.10:FF:000002">
    <property type="entry name" value="Lipoxygenase"/>
    <property type="match status" value="1"/>
</dbReference>
<dbReference type="EC" id="1.13.11.58" evidence="13"/>
<dbReference type="GO" id="GO:0034440">
    <property type="term" value="P:lipid oxidation"/>
    <property type="evidence" value="ECO:0007669"/>
    <property type="project" value="InterPro"/>
</dbReference>
<evidence type="ECO:0000256" key="11">
    <source>
        <dbReference type="ARBA" id="ARBA00023160"/>
    </source>
</evidence>
<dbReference type="Pfam" id="PF01477">
    <property type="entry name" value="PLAT"/>
    <property type="match status" value="1"/>
</dbReference>
<evidence type="ECO:0000313" key="16">
    <source>
        <dbReference type="EMBL" id="EMS64854.1"/>
    </source>
</evidence>
<accession>M8AUY3</accession>
<keyword evidence="9 15" id="KW-0408">Iron</keyword>
<keyword evidence="6" id="KW-0276">Fatty acid metabolism</keyword>
<keyword evidence="11" id="KW-0275">Fatty acid biosynthesis</keyword>
<dbReference type="InterPro" id="IPR013819">
    <property type="entry name" value="LipOase_C"/>
</dbReference>
<sequence>MFGVGGIVSDLTGGLRGPHLKGSVVLMRKNALDFNDFGATVMDGVTELLGRGVTCQLISSTHVDHNNGGRGKVGAEANLEQWLVATNLPFITTGENKFAVTFDWSVDKLGVPGAIIVKNNHAAEFFLKTITLDNVPGRGTIVFVANSWVYPQAKYRYNRVFFANDLFGHLKQSDFLGYTLKALVDGIIPAIRTYVDLSPGEFDSFADILKLYEGGIKLPNIPALEEVRKRFPLQLVKDLIPMGGDFLLKLPKPQIIKADEKAWMTDEEFAREMLAGVNPMMIKRLTEFPPKSTLDPSKYGDHTSTITEAHIGKSLEGLTVEQALADNRLYIVDQHDNLMPFLVDINNLDGSFVYATRTLLFRRGDGTLAPVAIELSSPLIQGDLTTAKSTVYTPHHAGVEGWIWQLAKAYASVNDYGWHQLISHWLNTHAVMEPFVIATNRQLSVTHPVYKLLHPHYRDTMNINARARGLLINAGGVIEMTVFPRKHAMPMSSMVYKNWNFTEQALPDDLIKRGMAVEDPSSPHKVRLLIEDYPYAADGLEVWHAIEQWVTEYLTIYYPDDGVLQGDVELQAWWKEVREVGHGDLKDAAWWPKMHTVAELIKACATIIWTGSALHAAVNFGQYPYSGYHPNKPSASRRPMPVPGSEEYALLERDPEKAFILTITNQFQALVGISLMEILSKHSSDEVYLGQHETPAWTSDAKAQEAFRRFGARLEGIEKQVVAMNGDPRLKNRTGPAKFPYMLLYPNTSDHTGQAEGLTARGIPNSISI</sequence>
<dbReference type="PROSITE" id="PS50095">
    <property type="entry name" value="PLAT"/>
    <property type="match status" value="1"/>
</dbReference>
<dbReference type="eggNOG" id="ENOG502QQSP">
    <property type="taxonomic scope" value="Eukaryota"/>
</dbReference>
<organism evidence="16">
    <name type="scientific">Triticum urartu</name>
    <name type="common">Red wild einkorn</name>
    <name type="synonym">Crithodium urartu</name>
    <dbReference type="NCBI Taxonomy" id="4572"/>
    <lineage>
        <taxon>Eukaryota</taxon>
        <taxon>Viridiplantae</taxon>
        <taxon>Streptophyta</taxon>
        <taxon>Embryophyta</taxon>
        <taxon>Tracheophyta</taxon>
        <taxon>Spermatophyta</taxon>
        <taxon>Magnoliopsida</taxon>
        <taxon>Liliopsida</taxon>
        <taxon>Poales</taxon>
        <taxon>Poaceae</taxon>
        <taxon>BOP clade</taxon>
        <taxon>Pooideae</taxon>
        <taxon>Triticodae</taxon>
        <taxon>Triticeae</taxon>
        <taxon>Triticinae</taxon>
        <taxon>Triticum</taxon>
    </lineage>
</organism>
<dbReference type="InterPro" id="IPR036226">
    <property type="entry name" value="LipOase_C_sf"/>
</dbReference>
<dbReference type="InterPro" id="IPR020834">
    <property type="entry name" value="LipOase_CS"/>
</dbReference>
<dbReference type="InterPro" id="IPR001024">
    <property type="entry name" value="PLAT/LH2_dom"/>
</dbReference>
<dbReference type="Gene3D" id="4.10.372.10">
    <property type="entry name" value="Lipoxygenase-1, Domain 3"/>
    <property type="match status" value="1"/>
</dbReference>
<protein>
    <recommendedName>
        <fullName evidence="13">linoleate 9S-lipoxygenase</fullName>
        <ecNumber evidence="13">1.13.11.58</ecNumber>
    </recommendedName>
</protein>
<keyword evidence="7 15" id="KW-0223">Dioxygenase</keyword>
<dbReference type="InterPro" id="IPR042057">
    <property type="entry name" value="Lipoxy_PLAT/LH2"/>
</dbReference>
<dbReference type="PRINTS" id="PR00087">
    <property type="entry name" value="LIPOXYGENASE"/>
</dbReference>
<dbReference type="Pfam" id="PF00305">
    <property type="entry name" value="Lipoxygenase"/>
    <property type="match status" value="1"/>
</dbReference>
<dbReference type="FunFam" id="3.10.450.60:FF:000002">
    <property type="entry name" value="Lipoxygenase"/>
    <property type="match status" value="1"/>
</dbReference>
<dbReference type="Gene3D" id="2.60.60.20">
    <property type="entry name" value="PLAT/LH2 domain"/>
    <property type="match status" value="1"/>
</dbReference>
<dbReference type="STRING" id="4572.M8AUY3"/>
<dbReference type="EMBL" id="KD051070">
    <property type="protein sequence ID" value="EMS64854.1"/>
    <property type="molecule type" value="Genomic_DNA"/>
</dbReference>
<evidence type="ECO:0000256" key="8">
    <source>
        <dbReference type="ARBA" id="ARBA00023002"/>
    </source>
</evidence>
<evidence type="ECO:0000256" key="7">
    <source>
        <dbReference type="ARBA" id="ARBA00022964"/>
    </source>
</evidence>
<evidence type="ECO:0000256" key="5">
    <source>
        <dbReference type="ARBA" id="ARBA00022767"/>
    </source>
</evidence>
<dbReference type="GO" id="GO:1990136">
    <property type="term" value="F:linoleate 9S-lipoxygenase activity"/>
    <property type="evidence" value="ECO:0007669"/>
    <property type="project" value="UniProtKB-EC"/>
</dbReference>
<dbReference type="PROSITE" id="PS51393">
    <property type="entry name" value="LIPOXYGENASE_3"/>
    <property type="match status" value="1"/>
</dbReference>
<evidence type="ECO:0000256" key="9">
    <source>
        <dbReference type="ARBA" id="ARBA00023004"/>
    </source>
</evidence>
<dbReference type="GO" id="GO:0046872">
    <property type="term" value="F:metal ion binding"/>
    <property type="evidence" value="ECO:0007669"/>
    <property type="project" value="UniProtKB-KW"/>
</dbReference>
<keyword evidence="3" id="KW-0444">Lipid biosynthesis</keyword>
<keyword evidence="10" id="KW-0443">Lipid metabolism</keyword>
<evidence type="ECO:0000256" key="14">
    <source>
        <dbReference type="PROSITE-ProRule" id="PRU00152"/>
    </source>
</evidence>
<comment type="caution">
    <text evidence="14">Lacks conserved residue(s) required for the propagation of feature annotation.</text>
</comment>
<dbReference type="CDD" id="cd01751">
    <property type="entry name" value="PLAT_LH2"/>
    <property type="match status" value="1"/>
</dbReference>
<evidence type="ECO:0000256" key="10">
    <source>
        <dbReference type="ARBA" id="ARBA00023098"/>
    </source>
</evidence>
<dbReference type="GO" id="GO:0006633">
    <property type="term" value="P:fatty acid biosynthetic process"/>
    <property type="evidence" value="ECO:0007669"/>
    <property type="project" value="UniProtKB-KW"/>
</dbReference>
<keyword evidence="5" id="KW-0925">Oxylipin biosynthesis</keyword>
<dbReference type="SUPFAM" id="SSF49723">
    <property type="entry name" value="Lipase/lipooxygenase domain (PLAT/LH2 domain)"/>
    <property type="match status" value="1"/>
</dbReference>